<reference evidence="1 2" key="2">
    <citation type="submission" date="2017-12" db="EMBL/GenBank/DDBJ databases">
        <title>Genome sequence of Rhizobium sullae HCNT1 isolated from Sulla coronaria nodules and featuring peculiar denitrification phenotypes.</title>
        <authorList>
            <person name="De Diego-Diaz B."/>
            <person name="Treu L."/>
            <person name="Campanaro S."/>
            <person name="Da Silva Duarte V."/>
            <person name="Basaglia M."/>
            <person name="Favaro L."/>
            <person name="Casella S."/>
            <person name="Squartini A."/>
        </authorList>
    </citation>
    <scope>NUCLEOTIDE SEQUENCE [LARGE SCALE GENOMIC DNA]</scope>
    <source>
        <strain evidence="1 2">HCNT1</strain>
    </source>
</reference>
<organism evidence="1 2">
    <name type="scientific">Rhizobium sullae</name>
    <name type="common">Rhizobium hedysari</name>
    <dbReference type="NCBI Taxonomy" id="50338"/>
    <lineage>
        <taxon>Bacteria</taxon>
        <taxon>Pseudomonadati</taxon>
        <taxon>Pseudomonadota</taxon>
        <taxon>Alphaproteobacteria</taxon>
        <taxon>Hyphomicrobiales</taxon>
        <taxon>Rhizobiaceae</taxon>
        <taxon>Rhizobium/Agrobacterium group</taxon>
        <taxon>Rhizobium</taxon>
    </lineage>
</organism>
<name>A0A2N0D800_RHISU</name>
<evidence type="ECO:0000313" key="1">
    <source>
        <dbReference type="EMBL" id="PKA42235.1"/>
    </source>
</evidence>
<accession>A0A2N0D800</accession>
<proteinExistence type="predicted"/>
<evidence type="ECO:0000313" key="2">
    <source>
        <dbReference type="Proteomes" id="UP000232164"/>
    </source>
</evidence>
<gene>
    <name evidence="1" type="ORF">CWR43_19225</name>
</gene>
<sequence length="61" mass="6766">MSLELCTPFIVPFFSAGEPAMLRFKVKLAERFPKLRKTWAAASTGKRSGDEAPAFAIFTDN</sequence>
<dbReference type="EMBL" id="PIQN01000014">
    <property type="protein sequence ID" value="PKA42235.1"/>
    <property type="molecule type" value="Genomic_DNA"/>
</dbReference>
<reference evidence="1 2" key="1">
    <citation type="submission" date="2017-11" db="EMBL/GenBank/DDBJ databases">
        <authorList>
            <person name="Han C.G."/>
        </authorList>
    </citation>
    <scope>NUCLEOTIDE SEQUENCE [LARGE SCALE GENOMIC DNA]</scope>
    <source>
        <strain evidence="1 2">HCNT1</strain>
    </source>
</reference>
<dbReference type="AlphaFoldDB" id="A0A2N0D800"/>
<comment type="caution">
    <text evidence="1">The sequence shown here is derived from an EMBL/GenBank/DDBJ whole genome shotgun (WGS) entry which is preliminary data.</text>
</comment>
<dbReference type="Proteomes" id="UP000232164">
    <property type="component" value="Unassembled WGS sequence"/>
</dbReference>
<protein>
    <submittedName>
        <fullName evidence="1">Uncharacterized protein</fullName>
    </submittedName>
</protein>